<dbReference type="EMBL" id="LR828261">
    <property type="protein sequence ID" value="CAD0304651.1"/>
    <property type="molecule type" value="Genomic_DNA"/>
</dbReference>
<evidence type="ECO:0000313" key="1">
    <source>
        <dbReference type="EMBL" id="CAD0304651.1"/>
    </source>
</evidence>
<protein>
    <submittedName>
        <fullName evidence="1">Uncharacterized protein</fullName>
    </submittedName>
</protein>
<name>A0A6V7BRU5_9XANT</name>
<sequence>MEGNPLALCPNDGCGFLKLEVALRIPAFRKHYDAWHAVQANQASQEQRDLLAKDKGPSMMPAQALQHFPRDKEALEEARVATQQQLKLSRPEENEPLSLYKLAVGGGYQGQRVRAVPSADDKVHLPRQRSQAFDLAGGPLLIGKPPYDKENLLPVPEQRIATPAKGDATAEFLSRSFGIQYSYTGFDDRSGADPQMLHSKGMLVVVPEKNWPADFADTDLACSKEDLKTLSRWTTGRDRSAVPRDMLSTGSLRLKDIVEPGRLGALPINELRKRNMDTDGDDAFVYAGYPKLAALISRVMEDREERRGEQKSFKPKKTATPAIDTLSGHYQPGRLSEIMSLKRGQQVTSAAATLAARFMAQPDELREAMARNMMFGTYDGIERNLRDSLRDMLEGGPINPEMLTELRTQAHDAIERAHMLEAREAAELLEAQLVGLGQASAAATEAPRLPDALAEALPRLAQAYIAAPDLQARIHAILDNYPVCELSHAEFPQGQPGFIPDEPELTMRNLFTVAIKVGTDALKSDTGTALFSRIVRSCERSERSFADRVRTVPYSKATARAMHGGRFYPEQAKALLQRMPSMAAGVMEDALDALQQAALIETPPPPAQRLRTEQPKDIALEAQVLLTRARDMEPGVTDMLTHIAELHGGQLAGTQHRLKSLGSLKGKLNQRIALKKQTLQEAAAGVNDALRYSVLLEPLNFTVNLRSVLAALDNQEHKRVKLTNQFTTHNAPFKAINVTLRSPEGALWEIQFHTPETFELKEQFHDLYKRAFTLRLDGASWVEQRKLQEPAIAAFNRVALPPECDEIDDWEQENVPFWEN</sequence>
<accession>A0A6V7BRU5</accession>
<organism evidence="1">
    <name type="scientific">Xanthomonas hortorum pv. pelargonii</name>
    <dbReference type="NCBI Taxonomy" id="453602"/>
    <lineage>
        <taxon>Bacteria</taxon>
        <taxon>Pseudomonadati</taxon>
        <taxon>Pseudomonadota</taxon>
        <taxon>Gammaproteobacteria</taxon>
        <taxon>Lysobacterales</taxon>
        <taxon>Lysobacteraceae</taxon>
        <taxon>Xanthomonas</taxon>
    </lineage>
</organism>
<dbReference type="AlphaFoldDB" id="A0A6V7BRU5"/>
<reference evidence="1" key="1">
    <citation type="submission" date="2020-07" db="EMBL/GenBank/DDBJ databases">
        <authorList>
            <person name="Pothier F. J."/>
        </authorList>
    </citation>
    <scope>NUCLEOTIDE SEQUENCE</scope>
    <source>
        <strain evidence="1">CFBP 2533</strain>
    </source>
</reference>
<gene>
    <name evidence="1" type="ORF">CFBP2533_05620</name>
</gene>
<proteinExistence type="predicted"/>
<dbReference type="EMBL" id="LR828261">
    <property type="protein sequence ID" value="CAD0304646.1"/>
    <property type="molecule type" value="Genomic_DNA"/>
</dbReference>